<dbReference type="Gene3D" id="3.40.50.10140">
    <property type="entry name" value="Toll/interleukin-1 receptor homology (TIR) domain"/>
    <property type="match status" value="1"/>
</dbReference>
<evidence type="ECO:0000256" key="3">
    <source>
        <dbReference type="ARBA" id="ARBA00022821"/>
    </source>
</evidence>
<dbReference type="KEGG" id="zju:107434099"/>
<evidence type="ECO:0000256" key="2">
    <source>
        <dbReference type="ARBA" id="ARBA00022737"/>
    </source>
</evidence>
<dbReference type="GO" id="GO:0051707">
    <property type="term" value="P:response to other organism"/>
    <property type="evidence" value="ECO:0007669"/>
    <property type="project" value="UniProtKB-ARBA"/>
</dbReference>
<evidence type="ECO:0000313" key="5">
    <source>
        <dbReference type="Proteomes" id="UP001652623"/>
    </source>
</evidence>
<dbReference type="InterPro" id="IPR032675">
    <property type="entry name" value="LRR_dom_sf"/>
</dbReference>
<dbReference type="SUPFAM" id="SSF52058">
    <property type="entry name" value="L domain-like"/>
    <property type="match status" value="2"/>
</dbReference>
<dbReference type="PROSITE" id="PS50104">
    <property type="entry name" value="TIR"/>
    <property type="match status" value="1"/>
</dbReference>
<dbReference type="GO" id="GO:0007165">
    <property type="term" value="P:signal transduction"/>
    <property type="evidence" value="ECO:0007669"/>
    <property type="project" value="InterPro"/>
</dbReference>
<keyword evidence="5" id="KW-1185">Reference proteome</keyword>
<dbReference type="InterPro" id="IPR055414">
    <property type="entry name" value="LRR_R13L4/SHOC2-like"/>
</dbReference>
<dbReference type="Gene3D" id="3.40.50.300">
    <property type="entry name" value="P-loop containing nucleotide triphosphate hydrolases"/>
    <property type="match status" value="1"/>
</dbReference>
<evidence type="ECO:0000313" key="6">
    <source>
        <dbReference type="RefSeq" id="XP_015900999.3"/>
    </source>
</evidence>
<dbReference type="RefSeq" id="XP_060669619.1">
    <property type="nucleotide sequence ID" value="XM_060813636.1"/>
</dbReference>
<dbReference type="InterPro" id="IPR000157">
    <property type="entry name" value="TIR_dom"/>
</dbReference>
<dbReference type="SMR" id="A0A6P4BPC5"/>
<dbReference type="InterPro" id="IPR002182">
    <property type="entry name" value="NB-ARC"/>
</dbReference>
<evidence type="ECO:0000259" key="4">
    <source>
        <dbReference type="PROSITE" id="PS50104"/>
    </source>
</evidence>
<dbReference type="RefSeq" id="XP_015900999.3">
    <property type="nucleotide sequence ID" value="XM_016045513.4"/>
</dbReference>
<gene>
    <name evidence="6 7 8" type="primary">LOC107434099</name>
</gene>
<dbReference type="PANTHER" id="PTHR11017">
    <property type="entry name" value="LEUCINE-RICH REPEAT-CONTAINING PROTEIN"/>
    <property type="match status" value="1"/>
</dbReference>
<dbReference type="Gene3D" id="1.10.8.430">
    <property type="entry name" value="Helical domain of apoptotic protease-activating factors"/>
    <property type="match status" value="1"/>
</dbReference>
<dbReference type="SMART" id="SM00369">
    <property type="entry name" value="LRR_TYP"/>
    <property type="match status" value="4"/>
</dbReference>
<keyword evidence="3" id="KW-0611">Plant defense</keyword>
<dbReference type="SUPFAM" id="SSF46785">
    <property type="entry name" value="Winged helix' DNA-binding domain"/>
    <property type="match status" value="1"/>
</dbReference>
<dbReference type="SUPFAM" id="SSF52540">
    <property type="entry name" value="P-loop containing nucleoside triphosphate hydrolases"/>
    <property type="match status" value="1"/>
</dbReference>
<dbReference type="PANTHER" id="PTHR11017:SF385">
    <property type="entry name" value="DISEASE RESISTANCE PROTEIN (TIR-NBS-LRR CLASS)-RELATED"/>
    <property type="match status" value="1"/>
</dbReference>
<dbReference type="InterPro" id="IPR036390">
    <property type="entry name" value="WH_DNA-bd_sf"/>
</dbReference>
<evidence type="ECO:0000313" key="7">
    <source>
        <dbReference type="RefSeq" id="XP_015901000.3"/>
    </source>
</evidence>
<feature type="domain" description="TIR" evidence="4">
    <location>
        <begin position="23"/>
        <end position="186"/>
    </location>
</feature>
<dbReference type="GeneID" id="107434099"/>
<dbReference type="InterPro" id="IPR044974">
    <property type="entry name" value="Disease_R_plants"/>
</dbReference>
<dbReference type="Pfam" id="PF23598">
    <property type="entry name" value="LRR_14"/>
    <property type="match status" value="1"/>
</dbReference>
<dbReference type="InterPro" id="IPR003591">
    <property type="entry name" value="Leu-rich_rpt_typical-subtyp"/>
</dbReference>
<dbReference type="InterPro" id="IPR035897">
    <property type="entry name" value="Toll_tir_struct_dom_sf"/>
</dbReference>
<evidence type="ECO:0000256" key="1">
    <source>
        <dbReference type="ARBA" id="ARBA00022614"/>
    </source>
</evidence>
<name>A0A6P4BPC5_ZIZJJ</name>
<dbReference type="RefSeq" id="XP_015901000.3">
    <property type="nucleotide sequence ID" value="XM_016045514.4"/>
</dbReference>
<keyword evidence="2" id="KW-0677">Repeat</keyword>
<reference evidence="6 7" key="1">
    <citation type="submission" date="2025-05" db="UniProtKB">
        <authorList>
            <consortium name="RefSeq"/>
        </authorList>
    </citation>
    <scope>IDENTIFICATION</scope>
    <source>
        <tissue evidence="6 7">Seedling</tissue>
    </source>
</reference>
<dbReference type="SUPFAM" id="SSF52200">
    <property type="entry name" value="Toll/Interleukin receptor TIR domain"/>
    <property type="match status" value="1"/>
</dbReference>
<dbReference type="InterPro" id="IPR058192">
    <property type="entry name" value="WHD_ROQ1-like"/>
</dbReference>
<protein>
    <submittedName>
        <fullName evidence="6 7">Disease resistance protein RUN1</fullName>
    </submittedName>
</protein>
<dbReference type="Proteomes" id="UP001652623">
    <property type="component" value="Chromosome 12"/>
</dbReference>
<keyword evidence="1" id="KW-0433">Leucine-rich repeat</keyword>
<dbReference type="PRINTS" id="PR00364">
    <property type="entry name" value="DISEASERSIST"/>
</dbReference>
<dbReference type="Pfam" id="PF01582">
    <property type="entry name" value="TIR"/>
    <property type="match status" value="1"/>
</dbReference>
<dbReference type="Gene3D" id="3.80.10.10">
    <property type="entry name" value="Ribonuclease Inhibitor"/>
    <property type="match status" value="4"/>
</dbReference>
<accession>A0A6P4BPC5</accession>
<dbReference type="Pfam" id="PF00931">
    <property type="entry name" value="NB-ARC"/>
    <property type="match status" value="1"/>
</dbReference>
<organism evidence="5 7">
    <name type="scientific">Ziziphus jujuba</name>
    <name type="common">Chinese jujube</name>
    <name type="synonym">Ziziphus sativa</name>
    <dbReference type="NCBI Taxonomy" id="326968"/>
    <lineage>
        <taxon>Eukaryota</taxon>
        <taxon>Viridiplantae</taxon>
        <taxon>Streptophyta</taxon>
        <taxon>Embryophyta</taxon>
        <taxon>Tracheophyta</taxon>
        <taxon>Spermatophyta</taxon>
        <taxon>Magnoliopsida</taxon>
        <taxon>eudicotyledons</taxon>
        <taxon>Gunneridae</taxon>
        <taxon>Pentapetalae</taxon>
        <taxon>rosids</taxon>
        <taxon>fabids</taxon>
        <taxon>Rosales</taxon>
        <taxon>Rhamnaceae</taxon>
        <taxon>Paliureae</taxon>
        <taxon>Ziziphus</taxon>
    </lineage>
</organism>
<dbReference type="InterPro" id="IPR042197">
    <property type="entry name" value="Apaf_helical"/>
</dbReference>
<dbReference type="InterPro" id="IPR027417">
    <property type="entry name" value="P-loop_NTPase"/>
</dbReference>
<proteinExistence type="predicted"/>
<dbReference type="Pfam" id="PF23282">
    <property type="entry name" value="WHD_ROQ1"/>
    <property type="match status" value="1"/>
</dbReference>
<sequence length="1425" mass="160949">MSTHNDTISSSSSCATPGGDFRLRWDVFLSFRGEDTRHNITMNIYNSLLKHGVRVFLDDVGLNFGDQITPSLFKAIDNSAASIVVFSPRYADSHWCLEELAKIWECQKLILPVFYQVSPSDVRRQRGPYLEHFRVHEEKFGNDKVLTWKNAMEKIGGIRGVHLWVFNNSEETEKIQSLVKRVLEAISNTPMGVAHHTVGLDSRIEKCMELLDVKSNGIRVLGLNGIGGVGKTTLAKALFNKLVGRFGFHSFISNVREKSTKEDGIISLQNELISCLSPDMAPVTEQNAGISTIKVKLNDKRLLLVLDDVDNVSQVNALIGKREWFYEGSRIIITTRDREVFPDNLVTEWYEVTELNESEALQLFIYHAMKIEPTAKFLDLSKKIVSLTGSLPLAVEVFGSFLFDKRRVEEWEDALNKLKKIRPRSLQGVLKISYEGLDEEEKRIFLDVACLFVRMEMKREYAIDILKGCGYEAELAITNFTAKSLIKINEDNILCMHDQIRDMGRQIVREENVDDPCMRSRLWDRDEILNVFHNDRGSEYIQGIVLDIKRKQRVKDPSGARLSWQNLLRNPNITSAITYLTESYKEYQQEQEERKREVSICSKPLGTMIRLRMLQIDYVNIEGKLKNLPAELKWLQWKGCPLRYLPSNFCPQGLAVLDLSDDGKIERIGDCFGDKVAEKLMVLNLSDCYKLAALPNLSGNQALKKLFLENCKGLVKVHESLGNLNTLLHLNLRGCSNLIKLPTDVSGLKRLENLILSGCWKLKELPENIGSMKCLKELLVDETAIENLPESIFRLTKLEKLNLNRCRLLKRLPQCIGKLHSLKELSLSDTGLEELPDSIGSLANLEKLSVMWCSSLNVLPESIGNLKSLTELFILGSPIKEIPLHVGSLLNLKNLSVGKGHALTKLPDEIGRLDSIVVLEIVETSIRALPDQIGELKLLEKLEMMKCRYLRSLPESIGSLMRLTTLVLYEAQITELPESIGMLENLIMLKLTHCKELYKLPDSIGKLKSLHRLLMFDTGVTELPESIGMLSSLMALLMAKKPPYNSEGTEEPISNSQGKVMLPNSFSNLSLLNEFDARGWKICGKIHDDFEKLSSLEILKLDHNHFCSLPSSLRGLSILKELSLRDCKKLKCLPPLPSCLLEVNIANCTALECISDLSNLESLVELNATNCMKVQDIPGLECLTSLRRLYLSCCSSCHLVIRRRLAKNSLRKIRNLSMPGSRIPDWLSQDVIKVSEHINRAIKGVVIGVVVSLNHQVQDDSRDQLPAIVDIQAKILKLDFPIFTTALNLVGVPSTDEDQVHLCRYPVDHPLVSQLKDGYNIQVTKRDPPRTKGIELKKSGIYLVYEGDDDYEGDEESLPGHQQSISEKLAKFCKSLEEDESASESSGEVTSEIQEIERREQRTSFSACRGCFCFSFLSVIFGFEN</sequence>
<dbReference type="GO" id="GO:0043531">
    <property type="term" value="F:ADP binding"/>
    <property type="evidence" value="ECO:0007669"/>
    <property type="project" value="InterPro"/>
</dbReference>
<dbReference type="GO" id="GO:0006952">
    <property type="term" value="P:defense response"/>
    <property type="evidence" value="ECO:0007669"/>
    <property type="project" value="UniProtKB-KW"/>
</dbReference>
<evidence type="ECO:0000313" key="8">
    <source>
        <dbReference type="RefSeq" id="XP_060669619.1"/>
    </source>
</evidence>
<dbReference type="SMART" id="SM00255">
    <property type="entry name" value="TIR"/>
    <property type="match status" value="1"/>
</dbReference>